<dbReference type="Proteomes" id="UP000604117">
    <property type="component" value="Unassembled WGS sequence"/>
</dbReference>
<evidence type="ECO:0000313" key="2">
    <source>
        <dbReference type="Proteomes" id="UP000604117"/>
    </source>
</evidence>
<name>A0ABQ4CS83_9ACTN</name>
<sequence>MGCRPHRLTADLPAGTTRACRHGGHPARREEKTLTNRIDFDVRFDRAISAWHSAGVAFAEVKTEEAARLIRRAFPTARRAVIDVWPADGKMAFNVWLHLVLGPDDEVLWHCESTEFEDGEHECQTDGCTRDLLDPTPVQDAIAAAELALFVLDGERHLPACDDAPGNFPIGDDDNFECARELHLAHALGECFQTDELIDALTGHGQYAEVDEGDEGQGVINLGTLLETGQHRLVAGPVHINDDNWLWYPGELKIMAPDGWTCRAAEPWTPPADMQPEAIAQEIADRLRAMTSSGRHQ</sequence>
<accession>A0ABQ4CS83</accession>
<comment type="caution">
    <text evidence="1">The sequence shown here is derived from an EMBL/GenBank/DDBJ whole genome shotgun (WGS) entry which is preliminary data.</text>
</comment>
<keyword evidence="2" id="KW-1185">Reference proteome</keyword>
<organism evidence="1 2">
    <name type="scientific">Asanoa siamensis</name>
    <dbReference type="NCBI Taxonomy" id="926357"/>
    <lineage>
        <taxon>Bacteria</taxon>
        <taxon>Bacillati</taxon>
        <taxon>Actinomycetota</taxon>
        <taxon>Actinomycetes</taxon>
        <taxon>Micromonosporales</taxon>
        <taxon>Micromonosporaceae</taxon>
        <taxon>Asanoa</taxon>
    </lineage>
</organism>
<protein>
    <submittedName>
        <fullName evidence="1">Uncharacterized protein</fullName>
    </submittedName>
</protein>
<gene>
    <name evidence="1" type="ORF">Asi02nite_36740</name>
</gene>
<evidence type="ECO:0000313" key="1">
    <source>
        <dbReference type="EMBL" id="GIF74156.1"/>
    </source>
</evidence>
<proteinExistence type="predicted"/>
<dbReference type="EMBL" id="BONE01000028">
    <property type="protein sequence ID" value="GIF74156.1"/>
    <property type="molecule type" value="Genomic_DNA"/>
</dbReference>
<reference evidence="1 2" key="1">
    <citation type="submission" date="2021-01" db="EMBL/GenBank/DDBJ databases">
        <title>Whole genome shotgun sequence of Asanoa siamensis NBRC 107932.</title>
        <authorList>
            <person name="Komaki H."/>
            <person name="Tamura T."/>
        </authorList>
    </citation>
    <scope>NUCLEOTIDE SEQUENCE [LARGE SCALE GENOMIC DNA]</scope>
    <source>
        <strain evidence="1 2">NBRC 107932</strain>
    </source>
</reference>